<comment type="caution">
    <text evidence="2">The sequence shown here is derived from an EMBL/GenBank/DDBJ whole genome shotgun (WGS) entry which is preliminary data.</text>
</comment>
<proteinExistence type="predicted"/>
<feature type="region of interest" description="Disordered" evidence="1">
    <location>
        <begin position="108"/>
        <end position="164"/>
    </location>
</feature>
<evidence type="ECO:0008006" key="4">
    <source>
        <dbReference type="Google" id="ProtNLM"/>
    </source>
</evidence>
<evidence type="ECO:0000313" key="2">
    <source>
        <dbReference type="EMBL" id="KAK5981534.1"/>
    </source>
</evidence>
<reference evidence="2 3" key="1">
    <citation type="submission" date="2019-10" db="EMBL/GenBank/DDBJ databases">
        <title>Assembly and Annotation for the nematode Trichostrongylus colubriformis.</title>
        <authorList>
            <person name="Martin J."/>
        </authorList>
    </citation>
    <scope>NUCLEOTIDE SEQUENCE [LARGE SCALE GENOMIC DNA]</scope>
    <source>
        <strain evidence="2">G859</strain>
        <tissue evidence="2">Whole worm</tissue>
    </source>
</reference>
<dbReference type="AlphaFoldDB" id="A0AAN8FQN8"/>
<evidence type="ECO:0000313" key="3">
    <source>
        <dbReference type="Proteomes" id="UP001331761"/>
    </source>
</evidence>
<feature type="compositionally biased region" description="Basic residues" evidence="1">
    <location>
        <begin position="108"/>
        <end position="124"/>
    </location>
</feature>
<organism evidence="2 3">
    <name type="scientific">Trichostrongylus colubriformis</name>
    <name type="common">Black scour worm</name>
    <dbReference type="NCBI Taxonomy" id="6319"/>
    <lineage>
        <taxon>Eukaryota</taxon>
        <taxon>Metazoa</taxon>
        <taxon>Ecdysozoa</taxon>
        <taxon>Nematoda</taxon>
        <taxon>Chromadorea</taxon>
        <taxon>Rhabditida</taxon>
        <taxon>Rhabditina</taxon>
        <taxon>Rhabditomorpha</taxon>
        <taxon>Strongyloidea</taxon>
        <taxon>Trichostrongylidae</taxon>
        <taxon>Trichostrongylus</taxon>
    </lineage>
</organism>
<dbReference type="SUPFAM" id="SSF50630">
    <property type="entry name" value="Acid proteases"/>
    <property type="match status" value="1"/>
</dbReference>
<keyword evidence="3" id="KW-1185">Reference proteome</keyword>
<dbReference type="EMBL" id="WIXE01006179">
    <property type="protein sequence ID" value="KAK5981534.1"/>
    <property type="molecule type" value="Genomic_DNA"/>
</dbReference>
<sequence length="213" mass="24699">MLRIFAKKCSPLTSSYIPYRDFGNTIKKKFEEAVMKDVDSDSLKCLVFIAGLTDSSHSEMRLRLSNRLNRMDGSEPLPVSDDFINECETFVLRSDNRTMEQKEVKAAHRKQTMAKKWRPSRSVRLRKDSFSRKQLPKSKSHSDSHKQANLSRRKTRINNTKQHRCKQIALTPQDSRTFVNVCINGKHTRLQFDTGADITTISRKTWNLLDHPS</sequence>
<name>A0AAN8FQN8_TRICO</name>
<dbReference type="Proteomes" id="UP001331761">
    <property type="component" value="Unassembled WGS sequence"/>
</dbReference>
<accession>A0AAN8FQN8</accession>
<feature type="compositionally biased region" description="Basic residues" evidence="1">
    <location>
        <begin position="151"/>
        <end position="164"/>
    </location>
</feature>
<gene>
    <name evidence="2" type="ORF">GCK32_002503</name>
</gene>
<dbReference type="Gene3D" id="2.40.70.10">
    <property type="entry name" value="Acid Proteases"/>
    <property type="match status" value="1"/>
</dbReference>
<dbReference type="InterPro" id="IPR021109">
    <property type="entry name" value="Peptidase_aspartic_dom_sf"/>
</dbReference>
<evidence type="ECO:0000256" key="1">
    <source>
        <dbReference type="SAM" id="MobiDB-lite"/>
    </source>
</evidence>
<protein>
    <recommendedName>
        <fullName evidence="4">Peptidase A2 domain-containing protein</fullName>
    </recommendedName>
</protein>